<reference evidence="3" key="1">
    <citation type="journal article" date="2021" name="Nat. Commun.">
        <title>Genetic determinants of endophytism in the Arabidopsis root mycobiome.</title>
        <authorList>
            <person name="Mesny F."/>
            <person name="Miyauchi S."/>
            <person name="Thiergart T."/>
            <person name="Pickel B."/>
            <person name="Atanasova L."/>
            <person name="Karlsson M."/>
            <person name="Huettel B."/>
            <person name="Barry K.W."/>
            <person name="Haridas S."/>
            <person name="Chen C."/>
            <person name="Bauer D."/>
            <person name="Andreopoulos W."/>
            <person name="Pangilinan J."/>
            <person name="LaButti K."/>
            <person name="Riley R."/>
            <person name="Lipzen A."/>
            <person name="Clum A."/>
            <person name="Drula E."/>
            <person name="Henrissat B."/>
            <person name="Kohler A."/>
            <person name="Grigoriev I.V."/>
            <person name="Martin F.M."/>
            <person name="Hacquard S."/>
        </authorList>
    </citation>
    <scope>NUCLEOTIDE SEQUENCE</scope>
    <source>
        <strain evidence="3">FSSC 5 MPI-SDFR-AT-0091</strain>
    </source>
</reference>
<dbReference type="Gene3D" id="3.40.50.200">
    <property type="entry name" value="Peptidase S8/S53 domain"/>
    <property type="match status" value="1"/>
</dbReference>
<dbReference type="CDD" id="cd00306">
    <property type="entry name" value="Peptidases_S8_S53"/>
    <property type="match status" value="1"/>
</dbReference>
<feature type="compositionally biased region" description="Basic and acidic residues" evidence="1">
    <location>
        <begin position="40"/>
        <end position="52"/>
    </location>
</feature>
<dbReference type="Proteomes" id="UP000736672">
    <property type="component" value="Unassembled WGS sequence"/>
</dbReference>
<dbReference type="InterPro" id="IPR036852">
    <property type="entry name" value="Peptidase_S8/S53_dom_sf"/>
</dbReference>
<proteinExistence type="predicted"/>
<name>A0A9P9GAE4_FUSSL</name>
<keyword evidence="4" id="KW-1185">Reference proteome</keyword>
<dbReference type="AlphaFoldDB" id="A0A9P9GAE4"/>
<organism evidence="3 4">
    <name type="scientific">Fusarium solani</name>
    <name type="common">Filamentous fungus</name>
    <dbReference type="NCBI Taxonomy" id="169388"/>
    <lineage>
        <taxon>Eukaryota</taxon>
        <taxon>Fungi</taxon>
        <taxon>Dikarya</taxon>
        <taxon>Ascomycota</taxon>
        <taxon>Pezizomycotina</taxon>
        <taxon>Sordariomycetes</taxon>
        <taxon>Hypocreomycetidae</taxon>
        <taxon>Hypocreales</taxon>
        <taxon>Nectriaceae</taxon>
        <taxon>Fusarium</taxon>
        <taxon>Fusarium solani species complex</taxon>
    </lineage>
</organism>
<dbReference type="InterPro" id="IPR056002">
    <property type="entry name" value="DUF7580"/>
</dbReference>
<dbReference type="GO" id="GO:0004252">
    <property type="term" value="F:serine-type endopeptidase activity"/>
    <property type="evidence" value="ECO:0007669"/>
    <property type="project" value="InterPro"/>
</dbReference>
<gene>
    <name evidence="3" type="ORF">B0J15DRAFT_471797</name>
</gene>
<protein>
    <recommendedName>
        <fullName evidence="2">DUF7580 domain-containing protein</fullName>
    </recommendedName>
</protein>
<feature type="region of interest" description="Disordered" evidence="1">
    <location>
        <begin position="29"/>
        <end position="52"/>
    </location>
</feature>
<evidence type="ECO:0000313" key="4">
    <source>
        <dbReference type="Proteomes" id="UP000736672"/>
    </source>
</evidence>
<dbReference type="GO" id="GO:0006508">
    <property type="term" value="P:proteolysis"/>
    <property type="evidence" value="ECO:0007669"/>
    <property type="project" value="InterPro"/>
</dbReference>
<feature type="domain" description="DUF7580" evidence="2">
    <location>
        <begin position="3"/>
        <end position="164"/>
    </location>
</feature>
<evidence type="ECO:0000259" key="2">
    <source>
        <dbReference type="Pfam" id="PF24476"/>
    </source>
</evidence>
<evidence type="ECO:0000313" key="3">
    <source>
        <dbReference type="EMBL" id="KAH7234264.1"/>
    </source>
</evidence>
<dbReference type="EMBL" id="JAGTJS010000026">
    <property type="protein sequence ID" value="KAH7234264.1"/>
    <property type="molecule type" value="Genomic_DNA"/>
</dbReference>
<dbReference type="Pfam" id="PF24476">
    <property type="entry name" value="DUF7580"/>
    <property type="match status" value="1"/>
</dbReference>
<dbReference type="OrthoDB" id="206201at2759"/>
<sequence>MDNISLFCHQGAHEGFLKINKRKPFVTITRGKPQMPSQEDYERRRQEQDGAQHHHSQMLRLAILLMELMLGDRLAAIYGSSGRLEAARHDSHPNSLWKFAQNLLQECQKRYSPRPCILKIAERCIQREPYLCLPGTDAEFDSYSDPDLLDQIHHHIIAPLEKHVLEEARYDPKCNNHTTIGSLTGEEPEDPIVSPEPLSPSIFRGLRAESFTSFDYAQRTLSKGDDEGVKYKLEDFAGSQPQQESAIYARKSQEIAIIDSGGTESVKERCQDGVIFAGWKDFVDEGNETLIDGGEHRTYMADLLIRTTKFGKIFVARVFKGTKGGRPTPKAVAEAIQHAVDDWKVDIISMSFSLENEPQIVRGAIDHAESQKDASIRGCLEQ</sequence>
<accession>A0A9P9GAE4</accession>
<dbReference type="SUPFAM" id="SSF52743">
    <property type="entry name" value="Subtilisin-like"/>
    <property type="match status" value="1"/>
</dbReference>
<comment type="caution">
    <text evidence="3">The sequence shown here is derived from an EMBL/GenBank/DDBJ whole genome shotgun (WGS) entry which is preliminary data.</text>
</comment>
<evidence type="ECO:0000256" key="1">
    <source>
        <dbReference type="SAM" id="MobiDB-lite"/>
    </source>
</evidence>